<comment type="caution">
    <text evidence="2">The sequence shown here is derived from an EMBL/GenBank/DDBJ whole genome shotgun (WGS) entry which is preliminary data.</text>
</comment>
<keyword evidence="1" id="KW-0472">Membrane</keyword>
<feature type="transmembrane region" description="Helical" evidence="1">
    <location>
        <begin position="29"/>
        <end position="51"/>
    </location>
</feature>
<evidence type="ECO:0000256" key="1">
    <source>
        <dbReference type="SAM" id="Phobius"/>
    </source>
</evidence>
<sequence length="248" mass="27709">MVINLVIRDRSRVMQRHQTVEHKLMIRKIAIRAFFAISILFILYLWVFGIFSNINNFWRNFRGASKSLSSDLLSPIPPYINKIPAFTNKESIEISGSSENGTKVELYLNGTKVSDTISDKDGSFNFGQVKIQPSRNTFYAVAYDDAGNKSIESVDQIISFDNEKPKIEILEPEAGKTYSSKVRTLKVLGKTEGGSKVTVNGQIAVMQEDGSFSAQIYPVEGGNKITLDVTDPAGNSNKAERFFSFNEE</sequence>
<dbReference type="Pfam" id="PF09136">
    <property type="entry name" value="Glucodextran_B"/>
    <property type="match status" value="1"/>
</dbReference>
<dbReference type="Proteomes" id="UP000230340">
    <property type="component" value="Unassembled WGS sequence"/>
</dbReference>
<accession>A0A2H0XDG6</accession>
<dbReference type="EMBL" id="PEYT01000023">
    <property type="protein sequence ID" value="PIS22974.1"/>
    <property type="molecule type" value="Genomic_DNA"/>
</dbReference>
<evidence type="ECO:0008006" key="4">
    <source>
        <dbReference type="Google" id="ProtNLM"/>
    </source>
</evidence>
<dbReference type="InterPro" id="IPR013783">
    <property type="entry name" value="Ig-like_fold"/>
</dbReference>
<gene>
    <name evidence="2" type="ORF">COT49_02705</name>
</gene>
<keyword evidence="1" id="KW-0812">Transmembrane</keyword>
<dbReference type="AlphaFoldDB" id="A0A2H0XDG6"/>
<name>A0A2H0XDG6_UNCKA</name>
<dbReference type="Gene3D" id="2.60.40.10">
    <property type="entry name" value="Immunoglobulins"/>
    <property type="match status" value="2"/>
</dbReference>
<evidence type="ECO:0000313" key="3">
    <source>
        <dbReference type="Proteomes" id="UP000230340"/>
    </source>
</evidence>
<evidence type="ECO:0000313" key="2">
    <source>
        <dbReference type="EMBL" id="PIS22974.1"/>
    </source>
</evidence>
<protein>
    <recommendedName>
        <fullName evidence="4">Bacterial Ig domain-containing protein</fullName>
    </recommendedName>
</protein>
<organism evidence="2 3">
    <name type="scientific">candidate division WWE3 bacterium CG08_land_8_20_14_0_20_40_13</name>
    <dbReference type="NCBI Taxonomy" id="1975084"/>
    <lineage>
        <taxon>Bacteria</taxon>
        <taxon>Katanobacteria</taxon>
    </lineage>
</organism>
<dbReference type="NCBIfam" id="NF033510">
    <property type="entry name" value="Ca_tandemer"/>
    <property type="match status" value="2"/>
</dbReference>
<proteinExistence type="predicted"/>
<keyword evidence="1" id="KW-1133">Transmembrane helix</keyword>
<reference evidence="3" key="1">
    <citation type="submission" date="2017-09" db="EMBL/GenBank/DDBJ databases">
        <title>Depth-based differentiation of microbial function through sediment-hosted aquifers and enrichment of novel symbionts in the deep terrestrial subsurface.</title>
        <authorList>
            <person name="Probst A.J."/>
            <person name="Ladd B."/>
            <person name="Jarett J.K."/>
            <person name="Geller-Mcgrath D.E."/>
            <person name="Sieber C.M.K."/>
            <person name="Emerson J.B."/>
            <person name="Anantharaman K."/>
            <person name="Thomas B.C."/>
            <person name="Malmstrom R."/>
            <person name="Stieglmeier M."/>
            <person name="Klingl A."/>
            <person name="Woyke T."/>
            <person name="Ryan C.M."/>
            <person name="Banfield J.F."/>
        </authorList>
    </citation>
    <scope>NUCLEOTIDE SEQUENCE [LARGE SCALE GENOMIC DNA]</scope>
</reference>